<comment type="caution">
    <text evidence="8">The sequence shown here is derived from an EMBL/GenBank/DDBJ whole genome shotgun (WGS) entry which is preliminary data.</text>
</comment>
<evidence type="ECO:0000313" key="8">
    <source>
        <dbReference type="EMBL" id="GFU55897.1"/>
    </source>
</evidence>
<evidence type="ECO:0000256" key="3">
    <source>
        <dbReference type="ARBA" id="ARBA00022692"/>
    </source>
</evidence>
<reference evidence="8" key="1">
    <citation type="submission" date="2020-08" db="EMBL/GenBank/DDBJ databases">
        <title>Multicomponent nature underlies the extraordinary mechanical properties of spider dragline silk.</title>
        <authorList>
            <person name="Kono N."/>
            <person name="Nakamura H."/>
            <person name="Mori M."/>
            <person name="Yoshida Y."/>
            <person name="Ohtoshi R."/>
            <person name="Malay A.D."/>
            <person name="Moran D.A.P."/>
            <person name="Tomita M."/>
            <person name="Numata K."/>
            <person name="Arakawa K."/>
        </authorList>
    </citation>
    <scope>NUCLEOTIDE SEQUENCE</scope>
</reference>
<evidence type="ECO:0000256" key="2">
    <source>
        <dbReference type="ARBA" id="ARBA00022475"/>
    </source>
</evidence>
<gene>
    <name evidence="8" type="primary">AVEN_129902_1</name>
    <name evidence="8" type="ORF">NPIL_696451</name>
</gene>
<evidence type="ECO:0000256" key="4">
    <source>
        <dbReference type="ARBA" id="ARBA00022989"/>
    </source>
</evidence>
<dbReference type="EMBL" id="BMAW01039458">
    <property type="protein sequence ID" value="GFU55897.1"/>
    <property type="molecule type" value="Genomic_DNA"/>
</dbReference>
<protein>
    <recommendedName>
        <fullName evidence="10">Gustatory receptor</fullName>
    </recommendedName>
</protein>
<evidence type="ECO:0000256" key="6">
    <source>
        <dbReference type="ARBA" id="ARBA00023170"/>
    </source>
</evidence>
<dbReference type="GO" id="GO:0030425">
    <property type="term" value="C:dendrite"/>
    <property type="evidence" value="ECO:0007669"/>
    <property type="project" value="TreeGrafter"/>
</dbReference>
<keyword evidence="4 7" id="KW-1133">Transmembrane helix</keyword>
<keyword evidence="5 7" id="KW-0472">Membrane</keyword>
<keyword evidence="9" id="KW-1185">Reference proteome</keyword>
<keyword evidence="6" id="KW-0675">Receptor</keyword>
<evidence type="ECO:0000256" key="7">
    <source>
        <dbReference type="SAM" id="Phobius"/>
    </source>
</evidence>
<name>A0A8X6QY73_NEPPI</name>
<comment type="subcellular location">
    <subcellularLocation>
        <location evidence="1">Cell membrane</location>
        <topology evidence="1">Multi-pass membrane protein</topology>
    </subcellularLocation>
</comment>
<dbReference type="PANTHER" id="PTHR21143:SF121">
    <property type="entry name" value="GUSTATORY AND ODORANT RECEPTOR 21A"/>
    <property type="match status" value="1"/>
</dbReference>
<organism evidence="8 9">
    <name type="scientific">Nephila pilipes</name>
    <name type="common">Giant wood spider</name>
    <name type="synonym">Nephila maculata</name>
    <dbReference type="NCBI Taxonomy" id="299642"/>
    <lineage>
        <taxon>Eukaryota</taxon>
        <taxon>Metazoa</taxon>
        <taxon>Ecdysozoa</taxon>
        <taxon>Arthropoda</taxon>
        <taxon>Chelicerata</taxon>
        <taxon>Arachnida</taxon>
        <taxon>Araneae</taxon>
        <taxon>Araneomorphae</taxon>
        <taxon>Entelegynae</taxon>
        <taxon>Araneoidea</taxon>
        <taxon>Nephilidae</taxon>
        <taxon>Nephila</taxon>
    </lineage>
</organism>
<evidence type="ECO:0000313" key="9">
    <source>
        <dbReference type="Proteomes" id="UP000887013"/>
    </source>
</evidence>
<feature type="transmembrane region" description="Helical" evidence="7">
    <location>
        <begin position="289"/>
        <end position="311"/>
    </location>
</feature>
<dbReference type="GO" id="GO:0050909">
    <property type="term" value="P:sensory perception of taste"/>
    <property type="evidence" value="ECO:0007669"/>
    <property type="project" value="InterPro"/>
</dbReference>
<dbReference type="InterPro" id="IPR013604">
    <property type="entry name" value="7TM_chemorcpt"/>
</dbReference>
<dbReference type="OrthoDB" id="6430094at2759"/>
<evidence type="ECO:0008006" key="10">
    <source>
        <dbReference type="Google" id="ProtNLM"/>
    </source>
</evidence>
<keyword evidence="2" id="KW-1003">Cell membrane</keyword>
<evidence type="ECO:0000256" key="5">
    <source>
        <dbReference type="ARBA" id="ARBA00023136"/>
    </source>
</evidence>
<sequence>MFHSINKKAKNLQKHIEVVVGEDTAFNSSSDSLMRKRNKYCKEKKQGIYEDEFPDTTASIFPSNLKFCSSETQNIIAEHSSDFECDISGERNTNQIFLESNEILTSLYENERKFFRSVPESEIFNQSSLEKRNSEKRGNSISKCKTDHSMARKIQNLNGRFINSSILVQETDDIFSLQVLTVLTITFVRTCSYIYIYISTDWKNYDPYAGISIALQIFYDFLAFGSVATEASLVAEEAKKFALLIMRVRQVDKTKEMRSLLQSEIAALTAYATNVQLTAWKFFTVSRNFIPTVIGVTVTYVIVILQLYQVIQDSKCMKKIADQ</sequence>
<accession>A0A8X6QY73</accession>
<dbReference type="GO" id="GO:0030424">
    <property type="term" value="C:axon"/>
    <property type="evidence" value="ECO:0007669"/>
    <property type="project" value="TreeGrafter"/>
</dbReference>
<keyword evidence="3 7" id="KW-0812">Transmembrane</keyword>
<dbReference type="PANTHER" id="PTHR21143">
    <property type="entry name" value="INVERTEBRATE GUSTATORY RECEPTOR"/>
    <property type="match status" value="1"/>
</dbReference>
<dbReference type="AlphaFoldDB" id="A0A8X6QY73"/>
<dbReference type="GO" id="GO:0005886">
    <property type="term" value="C:plasma membrane"/>
    <property type="evidence" value="ECO:0007669"/>
    <property type="project" value="UniProtKB-SubCell"/>
</dbReference>
<dbReference type="Proteomes" id="UP000887013">
    <property type="component" value="Unassembled WGS sequence"/>
</dbReference>
<dbReference type="Pfam" id="PF08395">
    <property type="entry name" value="7tm_7"/>
    <property type="match status" value="1"/>
</dbReference>
<evidence type="ECO:0000256" key="1">
    <source>
        <dbReference type="ARBA" id="ARBA00004651"/>
    </source>
</evidence>
<dbReference type="GO" id="GO:0043025">
    <property type="term" value="C:neuronal cell body"/>
    <property type="evidence" value="ECO:0007669"/>
    <property type="project" value="TreeGrafter"/>
</dbReference>
<proteinExistence type="predicted"/>